<keyword evidence="2" id="KW-1133">Transmembrane helix</keyword>
<feature type="compositionally biased region" description="Acidic residues" evidence="1">
    <location>
        <begin position="21"/>
        <end position="30"/>
    </location>
</feature>
<sequence>MSKAQQVVPGESHTDVNIDSDPSDDDDEGLLEPRFKYERVDGMDAKQMLASQVTTSIVAHEKLIAVGTLSGYIWIMDHQGHVDHQHVPVIILCPNIIFILRFYSFIFFKGKIMREITVVGIMDKTEFVILVLFFRSLERMISLVNPSHDVDRIRSSRFPPSHCWLSDSSLAIGWADTVSIIVIITVDDEIPNKRTEIHFSWHLGMFCSGISTIIDSSGSWSEIVLFGLKPDSEAEDADAFCDAASMVSVDSVIANTGPIPFVQMCVLAPKSFSDFMLLAEDRIGFNAKPSSQPNQFHLAGLPSCEAYFLMGPTDLVIASPYCVADAVKWRAENGLLEEAWELAKERGAELEDGKWDSRTVGRALIGHLLESGKTRVAVARLKEVCAESRAEWEWAVGVFERVRLCTLLAEVLPTANPQLEPECYESVLHAALYNDVRLFKRLVQQWNPDLYRAVFWIYYQVVLSSLGSLAGLTLLRIKEAALASEQTNSSLSPKDEVLLYHALAHLYVYERKFDCAIKIYMNLKDQQIFAIVDKYQLFELKDLRWELCEREVRESEGRELFFQMAYLTKLLNKNEGIEFADQAVRLYAEYDRKKLLPFLRKNENYHISRALEVCRQKNYVEECGCGCAGSNGGSSPAGCDECMHYASDTSYASDYFRIAMIPASLISLRYLHIPLTMSIPGLRDSLTKVLRDYAVRVQLERGCRESTLSDARVLLSAYLSTHALAVPVGPRTKCSICGVRFFIDRRGSELKAFGCGHVAHTQCCLELYSLISVINTLHQLDFTF</sequence>
<protein>
    <submittedName>
        <fullName evidence="4">RING-type domain-containing protein</fullName>
    </submittedName>
</protein>
<dbReference type="Proteomes" id="UP000095283">
    <property type="component" value="Unplaced"/>
</dbReference>
<dbReference type="PANTHER" id="PTHR12616">
    <property type="entry name" value="VACUOLAR PROTEIN SORTING VPS41"/>
    <property type="match status" value="1"/>
</dbReference>
<evidence type="ECO:0000256" key="2">
    <source>
        <dbReference type="SAM" id="Phobius"/>
    </source>
</evidence>
<proteinExistence type="predicted"/>
<reference evidence="4" key="1">
    <citation type="submission" date="2016-11" db="UniProtKB">
        <authorList>
            <consortium name="WormBaseParasite"/>
        </authorList>
    </citation>
    <scope>IDENTIFICATION</scope>
</reference>
<dbReference type="GO" id="GO:0030897">
    <property type="term" value="C:HOPS complex"/>
    <property type="evidence" value="ECO:0007669"/>
    <property type="project" value="TreeGrafter"/>
</dbReference>
<dbReference type="AlphaFoldDB" id="A0A1I7X631"/>
<dbReference type="GO" id="GO:0034058">
    <property type="term" value="P:endosomal vesicle fusion"/>
    <property type="evidence" value="ECO:0007669"/>
    <property type="project" value="TreeGrafter"/>
</dbReference>
<dbReference type="PANTHER" id="PTHR12616:SF1">
    <property type="entry name" value="VACUOLAR PROTEIN SORTING-ASSOCIATED PROTEIN 41 HOMOLOG"/>
    <property type="match status" value="1"/>
</dbReference>
<organism evidence="3 4">
    <name type="scientific">Heterorhabditis bacteriophora</name>
    <name type="common">Entomopathogenic nematode worm</name>
    <dbReference type="NCBI Taxonomy" id="37862"/>
    <lineage>
        <taxon>Eukaryota</taxon>
        <taxon>Metazoa</taxon>
        <taxon>Ecdysozoa</taxon>
        <taxon>Nematoda</taxon>
        <taxon>Chromadorea</taxon>
        <taxon>Rhabditida</taxon>
        <taxon>Rhabditina</taxon>
        <taxon>Rhabditomorpha</taxon>
        <taxon>Strongyloidea</taxon>
        <taxon>Heterorhabditidae</taxon>
        <taxon>Heterorhabditis</taxon>
    </lineage>
</organism>
<dbReference type="GO" id="GO:0016236">
    <property type="term" value="P:macroautophagy"/>
    <property type="evidence" value="ECO:0007669"/>
    <property type="project" value="TreeGrafter"/>
</dbReference>
<dbReference type="GO" id="GO:0009267">
    <property type="term" value="P:cellular response to starvation"/>
    <property type="evidence" value="ECO:0007669"/>
    <property type="project" value="TreeGrafter"/>
</dbReference>
<dbReference type="InterPro" id="IPR045111">
    <property type="entry name" value="Vps41/Vps8"/>
</dbReference>
<evidence type="ECO:0000313" key="4">
    <source>
        <dbReference type="WBParaSite" id="Hba_12892"/>
    </source>
</evidence>
<keyword evidence="2" id="KW-0472">Membrane</keyword>
<keyword evidence="3" id="KW-1185">Reference proteome</keyword>
<feature type="transmembrane region" description="Helical" evidence="2">
    <location>
        <begin position="53"/>
        <end position="75"/>
    </location>
</feature>
<dbReference type="Pfam" id="PF23556">
    <property type="entry name" value="TPR_Vps41"/>
    <property type="match status" value="2"/>
</dbReference>
<feature type="region of interest" description="Disordered" evidence="1">
    <location>
        <begin position="1"/>
        <end position="30"/>
    </location>
</feature>
<dbReference type="GO" id="GO:0005770">
    <property type="term" value="C:late endosome"/>
    <property type="evidence" value="ECO:0007669"/>
    <property type="project" value="TreeGrafter"/>
</dbReference>
<evidence type="ECO:0000256" key="1">
    <source>
        <dbReference type="SAM" id="MobiDB-lite"/>
    </source>
</evidence>
<evidence type="ECO:0000313" key="3">
    <source>
        <dbReference type="Proteomes" id="UP000095283"/>
    </source>
</evidence>
<feature type="transmembrane region" description="Helical" evidence="2">
    <location>
        <begin position="87"/>
        <end position="108"/>
    </location>
</feature>
<accession>A0A1I7X631</accession>
<name>A0A1I7X631_HETBA</name>
<dbReference type="GO" id="GO:0006623">
    <property type="term" value="P:protein targeting to vacuole"/>
    <property type="evidence" value="ECO:0007669"/>
    <property type="project" value="InterPro"/>
</dbReference>
<keyword evidence="2" id="KW-0812">Transmembrane</keyword>
<dbReference type="WBParaSite" id="Hba_12892">
    <property type="protein sequence ID" value="Hba_12892"/>
    <property type="gene ID" value="Hba_12892"/>
</dbReference>